<name>A0AAV5QVA1_9ASCO</name>
<proteinExistence type="predicted"/>
<dbReference type="RefSeq" id="XP_064855827.1">
    <property type="nucleotide sequence ID" value="XM_064999755.1"/>
</dbReference>
<dbReference type="GeneID" id="90076820"/>
<organism evidence="1 2">
    <name type="scientific">Saccharomycopsis crataegensis</name>
    <dbReference type="NCBI Taxonomy" id="43959"/>
    <lineage>
        <taxon>Eukaryota</taxon>
        <taxon>Fungi</taxon>
        <taxon>Dikarya</taxon>
        <taxon>Ascomycota</taxon>
        <taxon>Saccharomycotina</taxon>
        <taxon>Saccharomycetes</taxon>
        <taxon>Saccharomycopsidaceae</taxon>
        <taxon>Saccharomycopsis</taxon>
    </lineage>
</organism>
<keyword evidence="2" id="KW-1185">Reference proteome</keyword>
<reference evidence="1 2" key="1">
    <citation type="journal article" date="2023" name="Elife">
        <title>Identification of key yeast species and microbe-microbe interactions impacting larval growth of Drosophila in the wild.</title>
        <authorList>
            <person name="Mure A."/>
            <person name="Sugiura Y."/>
            <person name="Maeda R."/>
            <person name="Honda K."/>
            <person name="Sakurai N."/>
            <person name="Takahashi Y."/>
            <person name="Watada M."/>
            <person name="Katoh T."/>
            <person name="Gotoh A."/>
            <person name="Gotoh Y."/>
            <person name="Taniguchi I."/>
            <person name="Nakamura K."/>
            <person name="Hayashi T."/>
            <person name="Katayama T."/>
            <person name="Uemura T."/>
            <person name="Hattori Y."/>
        </authorList>
    </citation>
    <scope>NUCLEOTIDE SEQUENCE [LARGE SCALE GENOMIC DNA]</scope>
    <source>
        <strain evidence="1 2">SC-9</strain>
    </source>
</reference>
<evidence type="ECO:0000313" key="2">
    <source>
        <dbReference type="Proteomes" id="UP001360560"/>
    </source>
</evidence>
<dbReference type="AlphaFoldDB" id="A0AAV5QVA1"/>
<accession>A0AAV5QVA1</accession>
<evidence type="ECO:0000313" key="1">
    <source>
        <dbReference type="EMBL" id="GMM38832.1"/>
    </source>
</evidence>
<protein>
    <submittedName>
        <fullName evidence="1">Uncharacterized protein</fullName>
    </submittedName>
</protein>
<comment type="caution">
    <text evidence="1">The sequence shown here is derived from an EMBL/GenBank/DDBJ whole genome shotgun (WGS) entry which is preliminary data.</text>
</comment>
<dbReference type="Proteomes" id="UP001360560">
    <property type="component" value="Unassembled WGS sequence"/>
</dbReference>
<sequence>MSYNPVQNVSIDGTYVTLDANTYGITEEAVIDNNKGNIFEKYGLVYSISMDIGVILASGNYIDVVSVGIEYPNHEMINSFCINDSVIEYRQNVGINRVNNTRSGKVSSIYMKDYASVGMPKEAWNQIQSKLKADYSSNVVNYDVEQNNNYVWFNTKIGRGGVDMVVTRKVGEESLSNIYGGIEFMQCIGKSVMGLCNVTIRLRKTRNALSRTIAKSTKYTIGMSVSRLSVARFTDISSPPLSTRAINIPVVKAKQSDIDELMEKLNMGG</sequence>
<gene>
    <name evidence="1" type="ORF">DASC09_061710</name>
</gene>
<dbReference type="EMBL" id="BTFZ01000020">
    <property type="protein sequence ID" value="GMM38832.1"/>
    <property type="molecule type" value="Genomic_DNA"/>
</dbReference>